<feature type="chain" id="PRO_5019064149" evidence="2">
    <location>
        <begin position="21"/>
        <end position="193"/>
    </location>
</feature>
<protein>
    <submittedName>
        <fullName evidence="3">Putative lipoprotein</fullName>
    </submittedName>
</protein>
<dbReference type="AlphaFoldDB" id="A0A410RUH5"/>
<dbReference type="PROSITE" id="PS51257">
    <property type="entry name" value="PROKAR_LIPOPROTEIN"/>
    <property type="match status" value="1"/>
</dbReference>
<gene>
    <name evidence="3" type="ORF">EJ065_3985</name>
</gene>
<accession>A0A410RUH5</accession>
<evidence type="ECO:0000256" key="1">
    <source>
        <dbReference type="SAM" id="MobiDB-lite"/>
    </source>
</evidence>
<dbReference type="EMBL" id="CP034669">
    <property type="protein sequence ID" value="QAT85545.1"/>
    <property type="molecule type" value="Genomic_DNA"/>
</dbReference>
<keyword evidence="3" id="KW-0449">Lipoprotein</keyword>
<keyword evidence="2" id="KW-0732">Signal</keyword>
<organism evidence="3 4">
    <name type="scientific">Corallococcus coralloides</name>
    <name type="common">Myxococcus coralloides</name>
    <dbReference type="NCBI Taxonomy" id="184914"/>
    <lineage>
        <taxon>Bacteria</taxon>
        <taxon>Pseudomonadati</taxon>
        <taxon>Myxococcota</taxon>
        <taxon>Myxococcia</taxon>
        <taxon>Myxococcales</taxon>
        <taxon>Cystobacterineae</taxon>
        <taxon>Myxococcaceae</taxon>
        <taxon>Corallococcus</taxon>
    </lineage>
</organism>
<proteinExistence type="predicted"/>
<sequence>MKRSASLLLLGLAAAGCARAFVAGAAPVEDDRTIVFPQFFEQASIQVGTAEQPVVLDGAALRALTLAADDHLPPDRSETPCAERRTSHVFRVIQREDIVFVRIDVDPSACGGIRPGLDSGVRYAISRDGRILRRILDGMEPYVPSADGGVMEKAAPGVSPSFDPERPRPLPFMDSARDAGALRDAGAPDAQVP</sequence>
<reference evidence="3 4" key="1">
    <citation type="submission" date="2018-12" db="EMBL/GenBank/DDBJ databases">
        <title>Complete Genome Sequence of the Corallopyronin A producing Myxobacterium Corallococcus coralloides B035.</title>
        <authorList>
            <person name="Bouhired S.M."/>
            <person name="Rupp O."/>
            <person name="Blom J."/>
            <person name="Schaeberle T.F."/>
            <person name="Kehraus S."/>
            <person name="Schiefer A."/>
            <person name="Pfarr K."/>
            <person name="Goesmann A."/>
            <person name="Hoerauf A."/>
            <person name="Koenig G.M."/>
        </authorList>
    </citation>
    <scope>NUCLEOTIDE SEQUENCE [LARGE SCALE GENOMIC DNA]</scope>
    <source>
        <strain evidence="3 4">B035</strain>
    </source>
</reference>
<dbReference type="Proteomes" id="UP000288758">
    <property type="component" value="Chromosome"/>
</dbReference>
<evidence type="ECO:0000256" key="2">
    <source>
        <dbReference type="SAM" id="SignalP"/>
    </source>
</evidence>
<evidence type="ECO:0000313" key="3">
    <source>
        <dbReference type="EMBL" id="QAT85545.1"/>
    </source>
</evidence>
<feature type="signal peptide" evidence="2">
    <location>
        <begin position="1"/>
        <end position="20"/>
    </location>
</feature>
<evidence type="ECO:0000313" key="4">
    <source>
        <dbReference type="Proteomes" id="UP000288758"/>
    </source>
</evidence>
<feature type="region of interest" description="Disordered" evidence="1">
    <location>
        <begin position="145"/>
        <end position="193"/>
    </location>
</feature>
<feature type="compositionally biased region" description="Low complexity" evidence="1">
    <location>
        <begin position="182"/>
        <end position="193"/>
    </location>
</feature>
<name>A0A410RUH5_CORCK</name>